<accession>A0A225V6F4</accession>
<gene>
    <name evidence="2" type="ORF">PHMEG_00027656</name>
</gene>
<dbReference type="Gene3D" id="3.30.420.10">
    <property type="entry name" value="Ribonuclease H-like superfamily/Ribonuclease H"/>
    <property type="match status" value="1"/>
</dbReference>
<evidence type="ECO:0000256" key="1">
    <source>
        <dbReference type="SAM" id="MobiDB-lite"/>
    </source>
</evidence>
<evidence type="ECO:0000313" key="3">
    <source>
        <dbReference type="Proteomes" id="UP000198211"/>
    </source>
</evidence>
<comment type="caution">
    <text evidence="2">The sequence shown here is derived from an EMBL/GenBank/DDBJ whole genome shotgun (WGS) entry which is preliminary data.</text>
</comment>
<protein>
    <recommendedName>
        <fullName evidence="4">Reverse transcriptase</fullName>
    </recommendedName>
</protein>
<feature type="compositionally biased region" description="Basic and acidic residues" evidence="1">
    <location>
        <begin position="103"/>
        <end position="123"/>
    </location>
</feature>
<dbReference type="GO" id="GO:0003676">
    <property type="term" value="F:nucleic acid binding"/>
    <property type="evidence" value="ECO:0007669"/>
    <property type="project" value="InterPro"/>
</dbReference>
<proteinExistence type="predicted"/>
<evidence type="ECO:0008006" key="4">
    <source>
        <dbReference type="Google" id="ProtNLM"/>
    </source>
</evidence>
<sequence>MSEVFQSFTEMMLSRSRATLSYQPQANDQQERSVKTVMQSVRVHAEDPLQQDWDEIAEKLIFENNLMDSTRKETHFSSSTDGTHRTHREMNRQQEIVLEMAKEHQATEKLGDNETLRGRERGMTPETGQIVTQSDGRPATGAVTEDSDG</sequence>
<dbReference type="Proteomes" id="UP000198211">
    <property type="component" value="Unassembled WGS sequence"/>
</dbReference>
<evidence type="ECO:0000313" key="2">
    <source>
        <dbReference type="EMBL" id="OWZ01031.1"/>
    </source>
</evidence>
<organism evidence="2 3">
    <name type="scientific">Phytophthora megakarya</name>
    <dbReference type="NCBI Taxonomy" id="4795"/>
    <lineage>
        <taxon>Eukaryota</taxon>
        <taxon>Sar</taxon>
        <taxon>Stramenopiles</taxon>
        <taxon>Oomycota</taxon>
        <taxon>Peronosporomycetes</taxon>
        <taxon>Peronosporales</taxon>
        <taxon>Peronosporaceae</taxon>
        <taxon>Phytophthora</taxon>
    </lineage>
</organism>
<reference evidence="3" key="1">
    <citation type="submission" date="2017-03" db="EMBL/GenBank/DDBJ databases">
        <title>Phytopthora megakarya and P. palmivora, two closely related causual agents of cacao black pod achieved similar genome size and gene model numbers by different mechanisms.</title>
        <authorList>
            <person name="Ali S."/>
            <person name="Shao J."/>
            <person name="Larry D.J."/>
            <person name="Kronmiller B."/>
            <person name="Shen D."/>
            <person name="Strem M.D."/>
            <person name="Melnick R.L."/>
            <person name="Guiltinan M.J."/>
            <person name="Tyler B.M."/>
            <person name="Meinhardt L.W."/>
            <person name="Bailey B.A."/>
        </authorList>
    </citation>
    <scope>NUCLEOTIDE SEQUENCE [LARGE SCALE GENOMIC DNA]</scope>
    <source>
        <strain evidence="3">zdho120</strain>
    </source>
</reference>
<keyword evidence="3" id="KW-1185">Reference proteome</keyword>
<dbReference type="EMBL" id="NBNE01007153">
    <property type="protein sequence ID" value="OWZ01031.1"/>
    <property type="molecule type" value="Genomic_DNA"/>
</dbReference>
<feature type="region of interest" description="Disordered" evidence="1">
    <location>
        <begin position="103"/>
        <end position="149"/>
    </location>
</feature>
<name>A0A225V6F4_9STRA</name>
<dbReference type="AlphaFoldDB" id="A0A225V6F4"/>
<dbReference type="InterPro" id="IPR036397">
    <property type="entry name" value="RNaseH_sf"/>
</dbReference>
<feature type="compositionally biased region" description="Polar residues" evidence="1">
    <location>
        <begin position="126"/>
        <end position="135"/>
    </location>
</feature>
<dbReference type="OrthoDB" id="115435at2759"/>